<evidence type="ECO:0000256" key="1">
    <source>
        <dbReference type="SAM" id="Phobius"/>
    </source>
</evidence>
<gene>
    <name evidence="2" type="ORF">B7O98_05850</name>
</gene>
<feature type="transmembrane region" description="Helical" evidence="1">
    <location>
        <begin position="12"/>
        <end position="34"/>
    </location>
</feature>
<comment type="caution">
    <text evidence="2">The sequence shown here is derived from an EMBL/GenBank/DDBJ whole genome shotgun (WGS) entry which is preliminary data.</text>
</comment>
<evidence type="ECO:0000313" key="2">
    <source>
        <dbReference type="EMBL" id="PUA32191.1"/>
    </source>
</evidence>
<proteinExistence type="predicted"/>
<sequence length="121" mass="14113">MNELQLTVDIYALVITTLTLVNAGAVYMIFYEMFKRFYGAKLKFETPVKNMMTLCGMEVTDEVKHLVPVSEIMVFTFRKAFKHITESLTSEFESKVLRDWFFYALIILTALIVLSLIMGWY</sequence>
<dbReference type="AlphaFoldDB" id="A0A2R7Y3R6"/>
<keyword evidence="1" id="KW-1133">Transmembrane helix</keyword>
<dbReference type="Proteomes" id="UP000244093">
    <property type="component" value="Unassembled WGS sequence"/>
</dbReference>
<reference evidence="2 3" key="1">
    <citation type="journal article" date="2018" name="Syst. Appl. Microbiol.">
        <title>A new symbiotic nanoarchaeote (Candidatus Nanoclepta minutus) and its host (Zestosphaera tikiterensis gen. nov., sp. nov.) from a New Zealand hot spring.</title>
        <authorList>
            <person name="St John E."/>
            <person name="Liu Y."/>
            <person name="Podar M."/>
            <person name="Stott M.B."/>
            <person name="Meneghin J."/>
            <person name="Chen Z."/>
            <person name="Lagutin K."/>
            <person name="Mitchell K."/>
            <person name="Reysenbach A.L."/>
        </authorList>
    </citation>
    <scope>NUCLEOTIDE SEQUENCE [LARGE SCALE GENOMIC DNA]</scope>
    <source>
        <strain evidence="2">NZ3</strain>
    </source>
</reference>
<feature type="transmembrane region" description="Helical" evidence="1">
    <location>
        <begin position="100"/>
        <end position="120"/>
    </location>
</feature>
<dbReference type="EMBL" id="NBVN01000004">
    <property type="protein sequence ID" value="PUA32191.1"/>
    <property type="molecule type" value="Genomic_DNA"/>
</dbReference>
<protein>
    <submittedName>
        <fullName evidence="2">Uncharacterized protein</fullName>
    </submittedName>
</protein>
<keyword evidence="1" id="KW-0472">Membrane</keyword>
<keyword evidence="1" id="KW-0812">Transmembrane</keyword>
<accession>A0A2R7Y3R6</accession>
<name>A0A2R7Y3R6_9CREN</name>
<evidence type="ECO:0000313" key="3">
    <source>
        <dbReference type="Proteomes" id="UP000244093"/>
    </source>
</evidence>
<organism evidence="2 3">
    <name type="scientific">Zestosphaera tikiterensis</name>
    <dbReference type="NCBI Taxonomy" id="1973259"/>
    <lineage>
        <taxon>Archaea</taxon>
        <taxon>Thermoproteota</taxon>
        <taxon>Thermoprotei</taxon>
        <taxon>Desulfurococcales</taxon>
        <taxon>Desulfurococcaceae</taxon>
        <taxon>Zestosphaera</taxon>
    </lineage>
</organism>